<evidence type="ECO:0000256" key="1">
    <source>
        <dbReference type="SAM" id="MobiDB-lite"/>
    </source>
</evidence>
<evidence type="ECO:0000313" key="4">
    <source>
        <dbReference type="EMBL" id="MBF4762030.1"/>
    </source>
</evidence>
<feature type="domain" description="Transglutaminase-like" evidence="3">
    <location>
        <begin position="428"/>
        <end position="536"/>
    </location>
</feature>
<evidence type="ECO:0000313" key="5">
    <source>
        <dbReference type="Proteomes" id="UP000640489"/>
    </source>
</evidence>
<proteinExistence type="predicted"/>
<feature type="transmembrane region" description="Helical" evidence="2">
    <location>
        <begin position="31"/>
        <end position="50"/>
    </location>
</feature>
<feature type="transmembrane region" description="Helical" evidence="2">
    <location>
        <begin position="7"/>
        <end position="25"/>
    </location>
</feature>
<feature type="transmembrane region" description="Helical" evidence="2">
    <location>
        <begin position="169"/>
        <end position="191"/>
    </location>
</feature>
<dbReference type="EMBL" id="JADKPN010000001">
    <property type="protein sequence ID" value="MBF4762030.1"/>
    <property type="molecule type" value="Genomic_DNA"/>
</dbReference>
<dbReference type="Proteomes" id="UP000640489">
    <property type="component" value="Unassembled WGS sequence"/>
</dbReference>
<dbReference type="AlphaFoldDB" id="A0A930YIT4"/>
<keyword evidence="2" id="KW-0812">Transmembrane</keyword>
<feature type="transmembrane region" description="Helical" evidence="2">
    <location>
        <begin position="603"/>
        <end position="622"/>
    </location>
</feature>
<reference evidence="4" key="1">
    <citation type="submission" date="2020-11" db="EMBL/GenBank/DDBJ databases">
        <title>Nocardioides sp. nov., isolated from Soil of Cynanchum wilfordii Hemsley rhizosphere.</title>
        <authorList>
            <person name="Lee J.-S."/>
            <person name="Suh M.K."/>
            <person name="Kim J.-S."/>
        </authorList>
    </citation>
    <scope>NUCLEOTIDE SEQUENCE</scope>
    <source>
        <strain evidence="4">KCTC 19275</strain>
    </source>
</reference>
<evidence type="ECO:0000259" key="3">
    <source>
        <dbReference type="Pfam" id="PF01841"/>
    </source>
</evidence>
<accession>A0A930YIT4</accession>
<keyword evidence="2" id="KW-0472">Membrane</keyword>
<keyword evidence="2" id="KW-1133">Transmembrane helix</keyword>
<dbReference type="InterPro" id="IPR052901">
    <property type="entry name" value="Bact_TGase-like"/>
</dbReference>
<feature type="transmembrane region" description="Helical" evidence="2">
    <location>
        <begin position="203"/>
        <end position="227"/>
    </location>
</feature>
<feature type="region of interest" description="Disordered" evidence="1">
    <location>
        <begin position="546"/>
        <end position="594"/>
    </location>
</feature>
<comment type="caution">
    <text evidence="4">The sequence shown here is derived from an EMBL/GenBank/DDBJ whole genome shotgun (WGS) entry which is preliminary data.</text>
</comment>
<feature type="compositionally biased region" description="Basic and acidic residues" evidence="1">
    <location>
        <begin position="584"/>
        <end position="594"/>
    </location>
</feature>
<keyword evidence="5" id="KW-1185">Reference proteome</keyword>
<protein>
    <submittedName>
        <fullName evidence="4">Transglutaminase domain-containing protein</fullName>
    </submittedName>
</protein>
<dbReference type="Pfam" id="PF01841">
    <property type="entry name" value="Transglut_core"/>
    <property type="match status" value="1"/>
</dbReference>
<evidence type="ECO:0000256" key="2">
    <source>
        <dbReference type="SAM" id="Phobius"/>
    </source>
</evidence>
<dbReference type="PANTHER" id="PTHR42736:SF1">
    <property type="entry name" value="PROTEIN-GLUTAMINE GAMMA-GLUTAMYLTRANSFERASE"/>
    <property type="match status" value="1"/>
</dbReference>
<dbReference type="PANTHER" id="PTHR42736">
    <property type="entry name" value="PROTEIN-GLUTAMINE GAMMA-GLUTAMYLTRANSFERASE"/>
    <property type="match status" value="1"/>
</dbReference>
<dbReference type="RefSeq" id="WP_194705191.1">
    <property type="nucleotide sequence ID" value="NZ_JADKPN010000001.1"/>
</dbReference>
<dbReference type="InterPro" id="IPR002931">
    <property type="entry name" value="Transglutaminase-like"/>
</dbReference>
<organism evidence="4 5">
    <name type="scientific">Nocardioides islandensis</name>
    <dbReference type="NCBI Taxonomy" id="433663"/>
    <lineage>
        <taxon>Bacteria</taxon>
        <taxon>Bacillati</taxon>
        <taxon>Actinomycetota</taxon>
        <taxon>Actinomycetes</taxon>
        <taxon>Propionibacteriales</taxon>
        <taxon>Nocardioidaceae</taxon>
        <taxon>Nocardioides</taxon>
    </lineage>
</organism>
<gene>
    <name evidence="4" type="ORF">ISU07_02730</name>
</gene>
<feature type="transmembrane region" description="Helical" evidence="2">
    <location>
        <begin position="57"/>
        <end position="78"/>
    </location>
</feature>
<feature type="transmembrane region" description="Helical" evidence="2">
    <location>
        <begin position="113"/>
        <end position="132"/>
    </location>
</feature>
<feature type="compositionally biased region" description="Low complexity" evidence="1">
    <location>
        <begin position="563"/>
        <end position="573"/>
    </location>
</feature>
<sequence length="730" mass="78818">MSLERAWRDPVIAFVLTTAAIAGWWTTFDGLAWLVVGAAGAAVGTVVVLLHARLGSLVWAFVSVPVAYLLLGIVVLGVDFTGGSLRGTTFTRVLTGAWESWRLLVGTHPPVEATGTVLLAPAMAGLLVAAQATAFTRAGSRPGWPLAPILGLLAWVLVTGSHLTSSGTWSRILFGGVFGLACLAWVVLRAGRTGSPTDSPASARWVLAAPVLVVSTLLAVPLGGSLLGDGEQRLVLREQTAAYAVDLVGTPLDSFRRFRKQSGDLPDNAWRTQLLRATSAPDGTVLRFTVLDRYDGRRWVAANDVEPGSHDDRFQLFGADYLTTPDETGTTPIRIDLTGAWNSQWLPLAGRLVGLNTDFPGGVPVSSLRFNPVTSTAIATRTLGGNDEYEFFAEFPDPTLPDHAEASRLVDRPTYDAAEFLDNWAEVARRGTSSRMEAVLKAASMMRARGRYSDGAFGWEVQFARGQDEARLDDFMNGPHMVGDDEQYAAAMALVATRLRVPARVVVGARVPADGIVKGNDVVAWVELRIADGTWHELPRSAYMSFRSPRRNDPENDPVAAEPDTSPTATSRPSPSPSPSPQPDQDHSDQQDRAEQSSGSWRWLLWLLVPVAVGAVPGYKLLRRARRRRASRVSVRYVGAWQELIDRARDLGLPVPAHRSRPAQAVALGTFALPLARTADDAVFGPATPSIDEADSYWGSVLEVRAGLGPDVPAWRRWLAPFSPASLRQG</sequence>
<feature type="transmembrane region" description="Helical" evidence="2">
    <location>
        <begin position="144"/>
        <end position="163"/>
    </location>
</feature>
<name>A0A930YIT4_9ACTN</name>